<organism evidence="1 2">
    <name type="scientific">Pseudomonas chlororaphis</name>
    <dbReference type="NCBI Taxonomy" id="587753"/>
    <lineage>
        <taxon>Bacteria</taxon>
        <taxon>Pseudomonadati</taxon>
        <taxon>Pseudomonadota</taxon>
        <taxon>Gammaproteobacteria</taxon>
        <taxon>Pseudomonadales</taxon>
        <taxon>Pseudomonadaceae</taxon>
        <taxon>Pseudomonas</taxon>
    </lineage>
</organism>
<reference evidence="1 2" key="1">
    <citation type="submission" date="2019-09" db="EMBL/GenBank/DDBJ databases">
        <authorList>
            <person name="Vacheron J."/>
            <person name="Dubost A."/>
            <person name="Prigent-Combaret C."/>
            <person name="Muller D."/>
        </authorList>
    </citation>
    <scope>NUCLEOTIDE SEQUENCE [LARGE SCALE GENOMIC DNA]</scope>
    <source>
        <strain evidence="1 2">JV497</strain>
    </source>
</reference>
<dbReference type="RefSeq" id="WP_150051661.1">
    <property type="nucleotide sequence ID" value="NZ_VWPC01000013.1"/>
</dbReference>
<sequence>MPATTRNAGARRFPLPKKTARDRLHDIFFMPLALIALDGESALLSPETGFSDAAERRTWSGYTP</sequence>
<dbReference type="AlphaFoldDB" id="A0AB34C4E4"/>
<comment type="caution">
    <text evidence="1">The sequence shown here is derived from an EMBL/GenBank/DDBJ whole genome shotgun (WGS) entry which is preliminary data.</text>
</comment>
<dbReference type="EMBL" id="VWPC01000013">
    <property type="protein sequence ID" value="KAA5841360.1"/>
    <property type="molecule type" value="Genomic_DNA"/>
</dbReference>
<gene>
    <name evidence="1" type="ORF">F2A38_16305</name>
</gene>
<evidence type="ECO:0000313" key="1">
    <source>
        <dbReference type="EMBL" id="KAA5841360.1"/>
    </source>
</evidence>
<protein>
    <submittedName>
        <fullName evidence="1">Uncharacterized protein</fullName>
    </submittedName>
</protein>
<evidence type="ECO:0000313" key="2">
    <source>
        <dbReference type="Proteomes" id="UP000323924"/>
    </source>
</evidence>
<proteinExistence type="predicted"/>
<dbReference type="Proteomes" id="UP000323924">
    <property type="component" value="Unassembled WGS sequence"/>
</dbReference>
<name>A0AB34C4E4_9PSED</name>
<accession>A0AB34C4E4</accession>